<sequence>MAYHEDDGDPAEKAEREATAWFVRLNDPMASDQDRRAFQRWLEADPAHARAMAATRDLWDDLAAPARTLSASRARPATAARPSPRPALGLGGWLRRAGLAGAVMASLAAVAVWRDVGLIDRAFADYATRPGERVSTLLEDGTRLQLDGDTAIRTRFTAAARDVVVLRGRVWFEVAPDPSRPFTAHAGDLDARAIGTAFEVDVAAGSVAVGHGVVLAAAHGGAQTPVRLAPGERVEIGPDGRLGAAEAADPSTLFAWRRGLLVLDAAPLRLVADELGRMTAGRVVFAGPGIAEMRLSGTFSADEPEAVLAAMRSALGLKTAIAPGFATVIYR</sequence>
<evidence type="ECO:0000259" key="1">
    <source>
        <dbReference type="Pfam" id="PF04773"/>
    </source>
</evidence>
<dbReference type="InterPro" id="IPR032623">
    <property type="entry name" value="FecR_N"/>
</dbReference>
<accession>A0A9W6JKW5</accession>
<evidence type="ECO:0000313" key="4">
    <source>
        <dbReference type="Proteomes" id="UP001143364"/>
    </source>
</evidence>
<reference evidence="3" key="2">
    <citation type="submission" date="2023-01" db="EMBL/GenBank/DDBJ databases">
        <authorList>
            <person name="Sun Q."/>
            <person name="Evtushenko L."/>
        </authorList>
    </citation>
    <scope>NUCLEOTIDE SEQUENCE</scope>
    <source>
        <strain evidence="3">VKM B-2555</strain>
    </source>
</reference>
<dbReference type="Gene3D" id="2.60.120.1440">
    <property type="match status" value="1"/>
</dbReference>
<proteinExistence type="predicted"/>
<dbReference type="EMBL" id="BSFK01000016">
    <property type="protein sequence ID" value="GLK77599.1"/>
    <property type="molecule type" value="Genomic_DNA"/>
</dbReference>
<protein>
    <submittedName>
        <fullName evidence="3">Iron dicitrate transporter FecR</fullName>
    </submittedName>
</protein>
<dbReference type="RefSeq" id="WP_271205442.1">
    <property type="nucleotide sequence ID" value="NZ_BSFK01000016.1"/>
</dbReference>
<evidence type="ECO:0000259" key="2">
    <source>
        <dbReference type="Pfam" id="PF16220"/>
    </source>
</evidence>
<dbReference type="InterPro" id="IPR006860">
    <property type="entry name" value="FecR"/>
</dbReference>
<name>A0A9W6JKW5_9HYPH</name>
<feature type="domain" description="FecR protein" evidence="1">
    <location>
        <begin position="125"/>
        <end position="213"/>
    </location>
</feature>
<dbReference type="Pfam" id="PF04773">
    <property type="entry name" value="FecR"/>
    <property type="match status" value="1"/>
</dbReference>
<dbReference type="Gene3D" id="3.55.50.30">
    <property type="match status" value="1"/>
</dbReference>
<dbReference type="InterPro" id="IPR012373">
    <property type="entry name" value="Ferrdict_sens_TM"/>
</dbReference>
<dbReference type="AlphaFoldDB" id="A0A9W6JKW5"/>
<feature type="domain" description="FecR N-terminal" evidence="2">
    <location>
        <begin position="16"/>
        <end position="56"/>
    </location>
</feature>
<keyword evidence="4" id="KW-1185">Reference proteome</keyword>
<dbReference type="Pfam" id="PF16220">
    <property type="entry name" value="DUF4880"/>
    <property type="match status" value="1"/>
</dbReference>
<dbReference type="PIRSF" id="PIRSF018266">
    <property type="entry name" value="FecR"/>
    <property type="match status" value="1"/>
</dbReference>
<reference evidence="3" key="1">
    <citation type="journal article" date="2014" name="Int. J. Syst. Evol. Microbiol.">
        <title>Complete genome sequence of Corynebacterium casei LMG S-19264T (=DSM 44701T), isolated from a smear-ripened cheese.</title>
        <authorList>
            <consortium name="US DOE Joint Genome Institute (JGI-PGF)"/>
            <person name="Walter F."/>
            <person name="Albersmeier A."/>
            <person name="Kalinowski J."/>
            <person name="Ruckert C."/>
        </authorList>
    </citation>
    <scope>NUCLEOTIDE SEQUENCE</scope>
    <source>
        <strain evidence="3">VKM B-2555</strain>
    </source>
</reference>
<comment type="caution">
    <text evidence="3">The sequence shown here is derived from an EMBL/GenBank/DDBJ whole genome shotgun (WGS) entry which is preliminary data.</text>
</comment>
<gene>
    <name evidence="3" type="primary">fecR_2</name>
    <name evidence="3" type="ORF">GCM10008171_28530</name>
</gene>
<evidence type="ECO:0000313" key="3">
    <source>
        <dbReference type="EMBL" id="GLK77599.1"/>
    </source>
</evidence>
<dbReference type="PANTHER" id="PTHR30273:SF2">
    <property type="entry name" value="PROTEIN FECR"/>
    <property type="match status" value="1"/>
</dbReference>
<dbReference type="PANTHER" id="PTHR30273">
    <property type="entry name" value="PERIPLASMIC SIGNAL SENSOR AND SIGMA FACTOR ACTIVATOR FECR-RELATED"/>
    <property type="match status" value="1"/>
</dbReference>
<organism evidence="3 4">
    <name type="scientific">Methylopila jiangsuensis</name>
    <dbReference type="NCBI Taxonomy" id="586230"/>
    <lineage>
        <taxon>Bacteria</taxon>
        <taxon>Pseudomonadati</taxon>
        <taxon>Pseudomonadota</taxon>
        <taxon>Alphaproteobacteria</taxon>
        <taxon>Hyphomicrobiales</taxon>
        <taxon>Methylopilaceae</taxon>
        <taxon>Methylopila</taxon>
    </lineage>
</organism>
<dbReference type="Proteomes" id="UP001143364">
    <property type="component" value="Unassembled WGS sequence"/>
</dbReference>
<dbReference type="GO" id="GO:0016989">
    <property type="term" value="F:sigma factor antagonist activity"/>
    <property type="evidence" value="ECO:0007669"/>
    <property type="project" value="TreeGrafter"/>
</dbReference>